<reference evidence="2" key="1">
    <citation type="submission" date="2020-02" db="EMBL/GenBank/DDBJ databases">
        <authorList>
            <person name="Meier V. D."/>
        </authorList>
    </citation>
    <scope>NUCLEOTIDE SEQUENCE</scope>
    <source>
        <strain evidence="2">AVDCRST_MAG10</strain>
    </source>
</reference>
<dbReference type="InterPro" id="IPR007383">
    <property type="entry name" value="DUF445"/>
</dbReference>
<proteinExistence type="predicted"/>
<dbReference type="Pfam" id="PF04286">
    <property type="entry name" value="DUF445"/>
    <property type="match status" value="1"/>
</dbReference>
<protein>
    <recommendedName>
        <fullName evidence="3">Membrane protein STY4873</fullName>
    </recommendedName>
</protein>
<keyword evidence="1" id="KW-0472">Membrane</keyword>
<evidence type="ECO:0000313" key="2">
    <source>
        <dbReference type="EMBL" id="CAA9237110.1"/>
    </source>
</evidence>
<evidence type="ECO:0008006" key="3">
    <source>
        <dbReference type="Google" id="ProtNLM"/>
    </source>
</evidence>
<keyword evidence="1" id="KW-1133">Transmembrane helix</keyword>
<sequence>MSPVPPNSEQSRRRQLAVTKRRATGLLAFVTLVFLVTAVWGGDATWVGYLEATAAASMVGGLADWFAVTALFRHPLGLPIPHTAIVVERKDQFGATLAAFMRESFLTREVLVERVRAAGIVGRLGGWLSKEENAARVAAEVAGAAVAGADLLRDDDVHRVIEDLVRERVETVLVAPLAGRALRFFTQDGRHDEVLDAAFGGLDRYLGAHAQELRSQLGARSPWWLPGAVEDRIFDRLLDGARAVLQEMAADRNHELRRQFDARLRLLAAELETSVDLRERGERLKHDLLSQPQVREWVASLWADAKVQLRTQACDPESQLRRQLVSGIAAGGRRLQDDPELAATVQTAVERGVGYLADHFDGDIAAFISGTIARWDADETASRLELLLGPDLQYVRINGTVVGAVAGLALHTVSAALS</sequence>
<keyword evidence="1" id="KW-0812">Transmembrane</keyword>
<dbReference type="EMBL" id="CADCTB010000095">
    <property type="protein sequence ID" value="CAA9237110.1"/>
    <property type="molecule type" value="Genomic_DNA"/>
</dbReference>
<dbReference type="GO" id="GO:0005886">
    <property type="term" value="C:plasma membrane"/>
    <property type="evidence" value="ECO:0007669"/>
    <property type="project" value="TreeGrafter"/>
</dbReference>
<feature type="transmembrane region" description="Helical" evidence="1">
    <location>
        <begin position="23"/>
        <end position="42"/>
    </location>
</feature>
<dbReference type="PANTHER" id="PTHR38442">
    <property type="entry name" value="INNER MEMBRANE PROTEIN-RELATED"/>
    <property type="match status" value="1"/>
</dbReference>
<gene>
    <name evidence="2" type="ORF">AVDCRST_MAG10-1413</name>
</gene>
<dbReference type="AlphaFoldDB" id="A0A6J4HZI4"/>
<accession>A0A6J4HZI4</accession>
<organism evidence="2">
    <name type="scientific">uncultured Acidimicrobiales bacterium</name>
    <dbReference type="NCBI Taxonomy" id="310071"/>
    <lineage>
        <taxon>Bacteria</taxon>
        <taxon>Bacillati</taxon>
        <taxon>Actinomycetota</taxon>
        <taxon>Acidimicrobiia</taxon>
        <taxon>Acidimicrobiales</taxon>
        <taxon>environmental samples</taxon>
    </lineage>
</organism>
<evidence type="ECO:0000256" key="1">
    <source>
        <dbReference type="SAM" id="Phobius"/>
    </source>
</evidence>
<name>A0A6J4HZI4_9ACTN</name>
<dbReference type="PANTHER" id="PTHR38442:SF1">
    <property type="entry name" value="INNER MEMBRANE PROTEIN"/>
    <property type="match status" value="1"/>
</dbReference>